<dbReference type="OrthoDB" id="10481438at2759"/>
<evidence type="ECO:0000313" key="3">
    <source>
        <dbReference type="EMBL" id="ATY65001.1"/>
    </source>
</evidence>
<feature type="chain" id="PRO_5014178691" evidence="2">
    <location>
        <begin position="20"/>
        <end position="115"/>
    </location>
</feature>
<dbReference type="Proteomes" id="UP000323067">
    <property type="component" value="Chromosome v"/>
</dbReference>
<evidence type="ECO:0000313" key="4">
    <source>
        <dbReference type="Proteomes" id="UP000323067"/>
    </source>
</evidence>
<feature type="region of interest" description="Disordered" evidence="1">
    <location>
        <begin position="88"/>
        <end position="115"/>
    </location>
</feature>
<dbReference type="AlphaFoldDB" id="A0A2H4SPG8"/>
<gene>
    <name evidence="3" type="ORF">A9K55_005349</name>
</gene>
<evidence type="ECO:0000256" key="1">
    <source>
        <dbReference type="SAM" id="MobiDB-lite"/>
    </source>
</evidence>
<evidence type="ECO:0000256" key="2">
    <source>
        <dbReference type="SAM" id="SignalP"/>
    </source>
</evidence>
<protein>
    <submittedName>
        <fullName evidence="3">Uncharacterized protein</fullName>
    </submittedName>
</protein>
<dbReference type="VEuPathDB" id="FungiDB:A9K55_005349"/>
<feature type="signal peptide" evidence="2">
    <location>
        <begin position="1"/>
        <end position="19"/>
    </location>
</feature>
<dbReference type="EMBL" id="CP023325">
    <property type="protein sequence ID" value="ATY65001.1"/>
    <property type="molecule type" value="Genomic_DNA"/>
</dbReference>
<feature type="compositionally biased region" description="Basic and acidic residues" evidence="1">
    <location>
        <begin position="105"/>
        <end position="115"/>
    </location>
</feature>
<organism evidence="3 4">
    <name type="scientific">Cordyceps militaris</name>
    <name type="common">Caterpillar fungus</name>
    <name type="synonym">Clavaria militaris</name>
    <dbReference type="NCBI Taxonomy" id="73501"/>
    <lineage>
        <taxon>Eukaryota</taxon>
        <taxon>Fungi</taxon>
        <taxon>Dikarya</taxon>
        <taxon>Ascomycota</taxon>
        <taxon>Pezizomycotina</taxon>
        <taxon>Sordariomycetes</taxon>
        <taxon>Hypocreomycetidae</taxon>
        <taxon>Hypocreales</taxon>
        <taxon>Cordycipitaceae</taxon>
        <taxon>Cordyceps</taxon>
    </lineage>
</organism>
<proteinExistence type="predicted"/>
<accession>A0A2H4SPG8</accession>
<reference evidence="3 4" key="1">
    <citation type="journal article" date="2017" name="BMC Genomics">
        <title>Chromosome level assembly and secondary metabolite potential of the parasitic fungus Cordyceps militaris.</title>
        <authorList>
            <person name="Kramer G.J."/>
            <person name="Nodwell J.R."/>
        </authorList>
    </citation>
    <scope>NUCLEOTIDE SEQUENCE [LARGE SCALE GENOMIC DNA]</scope>
    <source>
        <strain evidence="3 4">ATCC 34164</strain>
    </source>
</reference>
<keyword evidence="2" id="KW-0732">Signal</keyword>
<sequence length="115" mass="12475">MKLSATLAMVCLAGTTSTALPVDGNAPSRTFWGMPIIDHTPVRRRSPTMHIVDKVPVPEARRAVETEPQTDSTIAKAFWGMPIIDHTPVPGTRRRAAADDPFPVVDHKPVPDDGN</sequence>
<name>A0A2H4SPG8_CORMI</name>